<dbReference type="InterPro" id="IPR036812">
    <property type="entry name" value="NAD(P)_OxRdtase_dom_sf"/>
</dbReference>
<gene>
    <name evidence="1" type="ORF">BC936DRAFT_147919</name>
</gene>
<evidence type="ECO:0000313" key="2">
    <source>
        <dbReference type="Proteomes" id="UP000268093"/>
    </source>
</evidence>
<accession>A0A433D466</accession>
<proteinExistence type="predicted"/>
<dbReference type="EMBL" id="RBNI01006981">
    <property type="protein sequence ID" value="RUP45636.1"/>
    <property type="molecule type" value="Genomic_DNA"/>
</dbReference>
<dbReference type="PIRSF" id="PIRSF000097">
    <property type="entry name" value="AKR"/>
    <property type="match status" value="1"/>
</dbReference>
<comment type="caution">
    <text evidence="1">The sequence shown here is derived from an EMBL/GenBank/DDBJ whole genome shotgun (WGS) entry which is preliminary data.</text>
</comment>
<dbReference type="Proteomes" id="UP000268093">
    <property type="component" value="Unassembled WGS sequence"/>
</dbReference>
<dbReference type="SUPFAM" id="SSF51430">
    <property type="entry name" value="NAD(P)-linked oxidoreductase"/>
    <property type="match status" value="1"/>
</dbReference>
<evidence type="ECO:0000313" key="1">
    <source>
        <dbReference type="EMBL" id="RUP45636.1"/>
    </source>
</evidence>
<name>A0A433D466_9FUNG</name>
<protein>
    <submittedName>
        <fullName evidence="1">NADP-dependent oxidoreductase domain-containing protein</fullName>
    </submittedName>
</protein>
<dbReference type="OrthoDB" id="416253at2759"/>
<dbReference type="InterPro" id="IPR020471">
    <property type="entry name" value="AKR"/>
</dbReference>
<organism evidence="1 2">
    <name type="scientific">Jimgerdemannia flammicorona</name>
    <dbReference type="NCBI Taxonomy" id="994334"/>
    <lineage>
        <taxon>Eukaryota</taxon>
        <taxon>Fungi</taxon>
        <taxon>Fungi incertae sedis</taxon>
        <taxon>Mucoromycota</taxon>
        <taxon>Mucoromycotina</taxon>
        <taxon>Endogonomycetes</taxon>
        <taxon>Endogonales</taxon>
        <taxon>Endogonaceae</taxon>
        <taxon>Jimgerdemannia</taxon>
    </lineage>
</organism>
<reference evidence="1 2" key="1">
    <citation type="journal article" date="2018" name="New Phytol.">
        <title>Phylogenomics of Endogonaceae and evolution of mycorrhizas within Mucoromycota.</title>
        <authorList>
            <person name="Chang Y."/>
            <person name="Desiro A."/>
            <person name="Na H."/>
            <person name="Sandor L."/>
            <person name="Lipzen A."/>
            <person name="Clum A."/>
            <person name="Barry K."/>
            <person name="Grigoriev I.V."/>
            <person name="Martin F.M."/>
            <person name="Stajich J.E."/>
            <person name="Smith M.E."/>
            <person name="Bonito G."/>
            <person name="Spatafora J.W."/>
        </authorList>
    </citation>
    <scope>NUCLEOTIDE SEQUENCE [LARGE SCALE GENOMIC DNA]</scope>
    <source>
        <strain evidence="1 2">GMNB39</strain>
    </source>
</reference>
<dbReference type="PROSITE" id="PS00063">
    <property type="entry name" value="ALDOKETO_REDUCTASE_3"/>
    <property type="match status" value="1"/>
</dbReference>
<dbReference type="Gene3D" id="3.20.20.100">
    <property type="entry name" value="NADP-dependent oxidoreductase domain"/>
    <property type="match status" value="1"/>
</dbReference>
<dbReference type="PROSITE" id="PS00062">
    <property type="entry name" value="ALDOKETO_REDUCTASE_2"/>
    <property type="match status" value="1"/>
</dbReference>
<dbReference type="PRINTS" id="PR00069">
    <property type="entry name" value="ALDKETRDTASE"/>
</dbReference>
<dbReference type="InterPro" id="IPR018170">
    <property type="entry name" value="Aldo/ket_reductase_CS"/>
</dbReference>
<sequence>MSTIPTAKLNSGYEIPLVGMGLFGGPSAPAEVYEASKHALKVGYKHFDTAYAYETEKAFGDAFRESKVPREDIFVTSKLFQTFHEPAHVAPAYQRSLTELGMQYLDLYLIHWPFAWPFTGYEFDELRLFNADGHMVVDPKVDYLDTWKAMEGLVRAGLVRSIGVSNFSVKQLQRLLDHCEIPPAVEIHPYLQQHELFEFCQKNKIHLTAYCPLGRPGSPLTTGALDGPVIIQIAKKHGKTPAQVMLSWGVQRGYSVVPKSVTLARIESNLEIFTLSYAEMTAIKKIGEGRADRTVDPIRLWGPTNVCFE</sequence>
<dbReference type="InterPro" id="IPR023210">
    <property type="entry name" value="NADP_OxRdtase_dom"/>
</dbReference>
<dbReference type="GO" id="GO:0016616">
    <property type="term" value="F:oxidoreductase activity, acting on the CH-OH group of donors, NAD or NADP as acceptor"/>
    <property type="evidence" value="ECO:0007669"/>
    <property type="project" value="UniProtKB-ARBA"/>
</dbReference>
<dbReference type="CDD" id="cd19071">
    <property type="entry name" value="AKR_AKR1-5-like"/>
    <property type="match status" value="1"/>
</dbReference>
<dbReference type="PANTHER" id="PTHR11732">
    <property type="entry name" value="ALDO/KETO REDUCTASE"/>
    <property type="match status" value="1"/>
</dbReference>
<dbReference type="Pfam" id="PF00248">
    <property type="entry name" value="Aldo_ket_red"/>
    <property type="match status" value="1"/>
</dbReference>
<keyword evidence="2" id="KW-1185">Reference proteome</keyword>